<evidence type="ECO:0000313" key="12">
    <source>
        <dbReference type="Proteomes" id="UP001302274"/>
    </source>
</evidence>
<comment type="pathway">
    <text evidence="8 10">Purine metabolism; AMP biosynthesis via de novo pathway; AMP from IMP: step 1/2.</text>
</comment>
<dbReference type="SMART" id="SM00788">
    <property type="entry name" value="Adenylsucc_synt"/>
    <property type="match status" value="1"/>
</dbReference>
<dbReference type="Gene3D" id="3.90.170.10">
    <property type="entry name" value="Adenylosuccinate Synthetase, subunit A, domain 3"/>
    <property type="match status" value="1"/>
</dbReference>
<feature type="binding site" description="in other chain" evidence="8">
    <location>
        <begin position="38"/>
        <end position="41"/>
    </location>
    <ligand>
        <name>IMP</name>
        <dbReference type="ChEBI" id="CHEBI:58053"/>
        <note>ligand shared between dimeric partners</note>
    </ligand>
</feature>
<feature type="binding site" description="in other chain" evidence="8">
    <location>
        <position position="239"/>
    </location>
    <ligand>
        <name>IMP</name>
        <dbReference type="ChEBI" id="CHEBI:58053"/>
        <note>ligand shared between dimeric partners</note>
    </ligand>
</feature>
<dbReference type="HAMAP" id="MF_00011">
    <property type="entry name" value="Adenylosucc_synth"/>
    <property type="match status" value="1"/>
</dbReference>
<dbReference type="InterPro" id="IPR018220">
    <property type="entry name" value="Adenylosuccin_syn_GTP-bd"/>
</dbReference>
<feature type="binding site" evidence="8">
    <location>
        <begin position="40"/>
        <end position="42"/>
    </location>
    <ligand>
        <name>GTP</name>
        <dbReference type="ChEBI" id="CHEBI:37565"/>
    </ligand>
</feature>
<keyword evidence="3 8" id="KW-0479">Metal-binding</keyword>
<evidence type="ECO:0000256" key="9">
    <source>
        <dbReference type="PROSITE-ProRule" id="PRU10134"/>
    </source>
</evidence>
<feature type="active site" evidence="9">
    <location>
        <position position="140"/>
    </location>
</feature>
<feature type="binding site" evidence="8">
    <location>
        <position position="13"/>
    </location>
    <ligand>
        <name>Mg(2+)</name>
        <dbReference type="ChEBI" id="CHEBI:18420"/>
    </ligand>
</feature>
<feature type="active site" description="Proton acceptor" evidence="8">
    <location>
        <position position="13"/>
    </location>
</feature>
<feature type="binding site" evidence="8">
    <location>
        <position position="305"/>
    </location>
    <ligand>
        <name>GTP</name>
        <dbReference type="ChEBI" id="CHEBI:37565"/>
    </ligand>
</feature>
<feature type="binding site" evidence="8">
    <location>
        <position position="40"/>
    </location>
    <ligand>
        <name>Mg(2+)</name>
        <dbReference type="ChEBI" id="CHEBI:18420"/>
    </ligand>
</feature>
<comment type="subunit">
    <text evidence="1 8">Homodimer.</text>
</comment>
<sequence length="426" mass="46826">MKTLAIIGAQWGDEGKGKITDLLSEKCDVVVRYQGGNNAGHTIIVDGRKIVLHLIPSGILHKHSVSVIGHGVVFEPEAFQKELVTVADAGIKVTSENLKISENVTVITSYNKLLDAARESQGAVKIGTTGKGIGPAYEDKIARRAIKMKDLFDLPSLKIKLARNLEEKEILFRHRYDIAFPSVDEEAQRLFELGKNVRPFVCDTFSYLDQAVIAGKKILFEGAQGILLDIDYGTYPFVTSSSTALGGVYTGAGIPESSVQEVLGITKAYTTRVGEGPFPTELFDAVGEQIQTIGKEFGATTGRKRRCGWIDLPLLKYSVKASNLTSIALTKLDILCAVDELKVCVAYKYEGKTIDVAYPGIDLYKAEPVYKTLKPFKDDFTNKTAKDLSPELNAYILEIETFLGIPVGILAFGPERKEILFRKDYF</sequence>
<evidence type="ECO:0000256" key="3">
    <source>
        <dbReference type="ARBA" id="ARBA00022723"/>
    </source>
</evidence>
<dbReference type="InterPro" id="IPR001114">
    <property type="entry name" value="Adenylosuccinate_synthetase"/>
</dbReference>
<dbReference type="RefSeq" id="WP_323574924.1">
    <property type="nucleotide sequence ID" value="NZ_JAYGJQ010000001.1"/>
</dbReference>
<dbReference type="GO" id="GO:0004019">
    <property type="term" value="F:adenylosuccinate synthase activity"/>
    <property type="evidence" value="ECO:0007669"/>
    <property type="project" value="UniProtKB-EC"/>
</dbReference>
<keyword evidence="4 8" id="KW-0547">Nucleotide-binding</keyword>
<keyword evidence="7 8" id="KW-0342">GTP-binding</keyword>
<comment type="subcellular location">
    <subcellularLocation>
        <location evidence="8">Cytoplasm</location>
    </subcellularLocation>
</comment>
<feature type="binding site" description="in other chain" evidence="8">
    <location>
        <position position="129"/>
    </location>
    <ligand>
        <name>IMP</name>
        <dbReference type="ChEBI" id="CHEBI:58053"/>
        <note>ligand shared between dimeric partners</note>
    </ligand>
</feature>
<proteinExistence type="inferred from homology"/>
<evidence type="ECO:0000256" key="5">
    <source>
        <dbReference type="ARBA" id="ARBA00022755"/>
    </source>
</evidence>
<dbReference type="EC" id="6.3.4.4" evidence="8 10"/>
<gene>
    <name evidence="8" type="primary">purA</name>
    <name evidence="11" type="ORF">SHI21_04345</name>
</gene>
<reference evidence="11 12" key="1">
    <citation type="submission" date="2023-11" db="EMBL/GenBank/DDBJ databases">
        <title>A Novel Polar Bacteriovorax (B. antarcticus) Isolated from the Biocrust in Antarctica.</title>
        <authorList>
            <person name="Mun W."/>
            <person name="Choi S.Y."/>
            <person name="Mitchell R.J."/>
        </authorList>
    </citation>
    <scope>NUCLEOTIDE SEQUENCE [LARGE SCALE GENOMIC DNA]</scope>
    <source>
        <strain evidence="11 12">PP10</strain>
    </source>
</reference>
<feature type="binding site" evidence="8">
    <location>
        <begin position="331"/>
        <end position="333"/>
    </location>
    <ligand>
        <name>GTP</name>
        <dbReference type="ChEBI" id="CHEBI:37565"/>
    </ligand>
</feature>
<dbReference type="CDD" id="cd03108">
    <property type="entry name" value="AdSS"/>
    <property type="match status" value="1"/>
</dbReference>
<protein>
    <recommendedName>
        <fullName evidence="8 10">Adenylosuccinate synthetase</fullName>
        <shortName evidence="8">AMPSase</shortName>
        <shortName evidence="8">AdSS</shortName>
        <ecNumber evidence="8 10">6.3.4.4</ecNumber>
    </recommendedName>
    <alternativeName>
        <fullName evidence="8">IMP--aspartate ligase</fullName>
    </alternativeName>
</protein>
<dbReference type="Gene3D" id="1.10.300.10">
    <property type="entry name" value="Adenylosuccinate Synthetase, subunit A, domain 2"/>
    <property type="match status" value="1"/>
</dbReference>
<dbReference type="EMBL" id="JAYGJQ010000001">
    <property type="protein sequence ID" value="MEA9355412.1"/>
    <property type="molecule type" value="Genomic_DNA"/>
</dbReference>
<feature type="binding site" evidence="8">
    <location>
        <begin position="299"/>
        <end position="305"/>
    </location>
    <ligand>
        <name>substrate</name>
    </ligand>
</feature>
<feature type="binding site" description="in other chain" evidence="8">
    <location>
        <begin position="13"/>
        <end position="16"/>
    </location>
    <ligand>
        <name>IMP</name>
        <dbReference type="ChEBI" id="CHEBI:58053"/>
        <note>ligand shared between dimeric partners</note>
    </ligand>
</feature>
<evidence type="ECO:0000256" key="6">
    <source>
        <dbReference type="ARBA" id="ARBA00022842"/>
    </source>
</evidence>
<keyword evidence="5 8" id="KW-0658">Purine biosynthesis</keyword>
<feature type="binding site" evidence="8">
    <location>
        <begin position="411"/>
        <end position="413"/>
    </location>
    <ligand>
        <name>GTP</name>
        <dbReference type="ChEBI" id="CHEBI:37565"/>
    </ligand>
</feature>
<evidence type="ECO:0000256" key="2">
    <source>
        <dbReference type="ARBA" id="ARBA00022598"/>
    </source>
</evidence>
<evidence type="ECO:0000313" key="11">
    <source>
        <dbReference type="EMBL" id="MEA9355412.1"/>
    </source>
</evidence>
<dbReference type="InterPro" id="IPR033128">
    <property type="entry name" value="Adenylosuccin_syn_Lys_AS"/>
</dbReference>
<dbReference type="InterPro" id="IPR042109">
    <property type="entry name" value="Adenylosuccinate_synth_dom1"/>
</dbReference>
<keyword evidence="12" id="KW-1185">Reference proteome</keyword>
<evidence type="ECO:0000256" key="4">
    <source>
        <dbReference type="ARBA" id="ARBA00022741"/>
    </source>
</evidence>
<organism evidence="11 12">
    <name type="scientific">Bacteriovorax antarcticus</name>
    <dbReference type="NCBI Taxonomy" id="3088717"/>
    <lineage>
        <taxon>Bacteria</taxon>
        <taxon>Pseudomonadati</taxon>
        <taxon>Bdellovibrionota</taxon>
        <taxon>Bacteriovoracia</taxon>
        <taxon>Bacteriovoracales</taxon>
        <taxon>Bacteriovoracaceae</taxon>
        <taxon>Bacteriovorax</taxon>
    </lineage>
</organism>
<dbReference type="InterPro" id="IPR042110">
    <property type="entry name" value="Adenylosuccinate_synth_dom2"/>
</dbReference>
<dbReference type="PROSITE" id="PS00513">
    <property type="entry name" value="ADENYLOSUCCIN_SYN_2"/>
    <property type="match status" value="1"/>
</dbReference>
<comment type="cofactor">
    <cofactor evidence="8">
        <name>Mg(2+)</name>
        <dbReference type="ChEBI" id="CHEBI:18420"/>
    </cofactor>
    <text evidence="8">Binds 1 Mg(2+) ion per subunit.</text>
</comment>
<evidence type="ECO:0000256" key="8">
    <source>
        <dbReference type="HAMAP-Rule" id="MF_00011"/>
    </source>
</evidence>
<comment type="function">
    <text evidence="8">Plays an important role in the de novo pathway of purine nucleotide biosynthesis. Catalyzes the first committed step in the biosynthesis of AMP from IMP.</text>
</comment>
<dbReference type="InterPro" id="IPR042111">
    <property type="entry name" value="Adenylosuccinate_synth_dom3"/>
</dbReference>
<dbReference type="Pfam" id="PF00709">
    <property type="entry name" value="Adenylsucc_synt"/>
    <property type="match status" value="1"/>
</dbReference>
<feature type="binding site" evidence="8">
    <location>
        <begin position="12"/>
        <end position="18"/>
    </location>
    <ligand>
        <name>GTP</name>
        <dbReference type="ChEBI" id="CHEBI:37565"/>
    </ligand>
</feature>
<dbReference type="NCBIfam" id="NF002223">
    <property type="entry name" value="PRK01117.1"/>
    <property type="match status" value="1"/>
</dbReference>
<name>A0ABU5VS42_9BACT</name>
<feature type="active site" description="Proton donor" evidence="8">
    <location>
        <position position="41"/>
    </location>
</feature>
<dbReference type="Proteomes" id="UP001302274">
    <property type="component" value="Unassembled WGS sequence"/>
</dbReference>
<keyword evidence="2 8" id="KW-0436">Ligase</keyword>
<evidence type="ECO:0000256" key="10">
    <source>
        <dbReference type="RuleBase" id="RU000520"/>
    </source>
</evidence>
<dbReference type="NCBIfam" id="TIGR00184">
    <property type="entry name" value="purA"/>
    <property type="match status" value="1"/>
</dbReference>
<dbReference type="InterPro" id="IPR027417">
    <property type="entry name" value="P-loop_NTPase"/>
</dbReference>
<keyword evidence="8" id="KW-0963">Cytoplasm</keyword>
<dbReference type="Gene3D" id="3.40.440.10">
    <property type="entry name" value="Adenylosuccinate Synthetase, subunit A, domain 1"/>
    <property type="match status" value="1"/>
</dbReference>
<accession>A0ABU5VS42</accession>
<feature type="binding site" description="in other chain" evidence="8">
    <location>
        <position position="224"/>
    </location>
    <ligand>
        <name>IMP</name>
        <dbReference type="ChEBI" id="CHEBI:58053"/>
        <note>ligand shared between dimeric partners</note>
    </ligand>
</feature>
<feature type="binding site" evidence="8">
    <location>
        <position position="143"/>
    </location>
    <ligand>
        <name>IMP</name>
        <dbReference type="ChEBI" id="CHEBI:58053"/>
        <note>ligand shared between dimeric partners</note>
    </ligand>
</feature>
<evidence type="ECO:0000256" key="7">
    <source>
        <dbReference type="ARBA" id="ARBA00023134"/>
    </source>
</evidence>
<feature type="binding site" description="in other chain" evidence="8">
    <location>
        <position position="303"/>
    </location>
    <ligand>
        <name>IMP</name>
        <dbReference type="ChEBI" id="CHEBI:58053"/>
        <note>ligand shared between dimeric partners</note>
    </ligand>
</feature>
<keyword evidence="6 8" id="KW-0460">Magnesium</keyword>
<comment type="similarity">
    <text evidence="8 10">Belongs to the adenylosuccinate synthetase family.</text>
</comment>
<dbReference type="PROSITE" id="PS01266">
    <property type="entry name" value="ADENYLOSUCCIN_SYN_1"/>
    <property type="match status" value="1"/>
</dbReference>
<evidence type="ECO:0000256" key="1">
    <source>
        <dbReference type="ARBA" id="ARBA00011738"/>
    </source>
</evidence>
<dbReference type="SUPFAM" id="SSF52540">
    <property type="entry name" value="P-loop containing nucleoside triphosphate hydrolases"/>
    <property type="match status" value="1"/>
</dbReference>
<dbReference type="PANTHER" id="PTHR11846:SF0">
    <property type="entry name" value="ADENYLOSUCCINATE SYNTHETASE"/>
    <property type="match status" value="1"/>
</dbReference>
<comment type="catalytic activity">
    <reaction evidence="8 10">
        <text>IMP + L-aspartate + GTP = N(6)-(1,2-dicarboxyethyl)-AMP + GDP + phosphate + 2 H(+)</text>
        <dbReference type="Rhea" id="RHEA:15753"/>
        <dbReference type="ChEBI" id="CHEBI:15378"/>
        <dbReference type="ChEBI" id="CHEBI:29991"/>
        <dbReference type="ChEBI" id="CHEBI:37565"/>
        <dbReference type="ChEBI" id="CHEBI:43474"/>
        <dbReference type="ChEBI" id="CHEBI:57567"/>
        <dbReference type="ChEBI" id="CHEBI:58053"/>
        <dbReference type="ChEBI" id="CHEBI:58189"/>
        <dbReference type="EC" id="6.3.4.4"/>
    </reaction>
</comment>
<dbReference type="PANTHER" id="PTHR11846">
    <property type="entry name" value="ADENYLOSUCCINATE SYNTHETASE"/>
    <property type="match status" value="1"/>
</dbReference>
<comment type="caution">
    <text evidence="11">The sequence shown here is derived from an EMBL/GenBank/DDBJ whole genome shotgun (WGS) entry which is preliminary data.</text>
</comment>